<evidence type="ECO:0000313" key="1">
    <source>
        <dbReference type="EMBL" id="MPN34348.1"/>
    </source>
</evidence>
<dbReference type="EMBL" id="VSSQ01087336">
    <property type="protein sequence ID" value="MPN34348.1"/>
    <property type="molecule type" value="Genomic_DNA"/>
</dbReference>
<name>A0A645H5R9_9ZZZZ</name>
<protein>
    <submittedName>
        <fullName evidence="1">Uncharacterized protein</fullName>
    </submittedName>
</protein>
<gene>
    <name evidence="1" type="ORF">SDC9_181841</name>
</gene>
<dbReference type="AlphaFoldDB" id="A0A645H5R9"/>
<proteinExistence type="predicted"/>
<comment type="caution">
    <text evidence="1">The sequence shown here is derived from an EMBL/GenBank/DDBJ whole genome shotgun (WGS) entry which is preliminary data.</text>
</comment>
<organism evidence="1">
    <name type="scientific">bioreactor metagenome</name>
    <dbReference type="NCBI Taxonomy" id="1076179"/>
    <lineage>
        <taxon>unclassified sequences</taxon>
        <taxon>metagenomes</taxon>
        <taxon>ecological metagenomes</taxon>
    </lineage>
</organism>
<accession>A0A645H5R9</accession>
<reference evidence="1" key="1">
    <citation type="submission" date="2019-08" db="EMBL/GenBank/DDBJ databases">
        <authorList>
            <person name="Kucharzyk K."/>
            <person name="Murdoch R.W."/>
            <person name="Higgins S."/>
            <person name="Loffler F."/>
        </authorList>
    </citation>
    <scope>NUCLEOTIDE SEQUENCE</scope>
</reference>
<sequence>MAAGIHILCVHRQPQGLDGIHVPRFKLCVRPVQLFVLHIHQRVQECVVDGGSRLARIDFQKLNPLVHIAAVHIDDADGLAHLVDQGQNHPVL</sequence>